<feature type="compositionally biased region" description="Low complexity" evidence="1">
    <location>
        <begin position="307"/>
        <end position="338"/>
    </location>
</feature>
<protein>
    <submittedName>
        <fullName evidence="2">Uncharacterized protein</fullName>
    </submittedName>
</protein>
<evidence type="ECO:0000313" key="3">
    <source>
        <dbReference type="Proteomes" id="UP001142055"/>
    </source>
</evidence>
<dbReference type="EMBL" id="JAPWDV010000001">
    <property type="protein sequence ID" value="KAJ6224795.1"/>
    <property type="molecule type" value="Genomic_DNA"/>
</dbReference>
<feature type="region of interest" description="Disordered" evidence="1">
    <location>
        <begin position="240"/>
        <end position="292"/>
    </location>
</feature>
<feature type="compositionally biased region" description="Polar residues" evidence="1">
    <location>
        <begin position="240"/>
        <end position="250"/>
    </location>
</feature>
<name>A0A9Q0MJD1_BLOTA</name>
<sequence length="423" mass="47423">MGPGLATNVSPPYYAWSMHDSFKPQMDSICFHYDNQFCHFSMQPHIGTSSFELLPLPLHDKSYMEELCRKDVKKDTIEIMLMRLKFYNPKTLKSLWLFGRNFKALIKIVPTTYDPSNIILKVELFKLYREVRPIYERPDSINPIESNRTIFDDQIIDGVYTFTVLPHGQLMVFFASQFCYISPYDFECNLRDMSTLLGCTTPANEILEKRVYIVPHISDSNRNSASAHSMVNNESTHITNWTQSKSTSPPSMGIGHPVQSVQSNEPSTSTVSSNSSSSITTTNTVHQFTHNSEKSNPVSIVFSVTDSSNTSNGATSSSGTIADINSQNSSSNSSSSSSYAGRSIINSIPFTLSTTTTTTTSTPTSTSAPKSDNDSILYHRRASFNEEHITQSEIEWLNSQTSLHYLFIGFKLFGKLFLRGKIQ</sequence>
<dbReference type="Proteomes" id="UP001142055">
    <property type="component" value="Chromosome 1"/>
</dbReference>
<gene>
    <name evidence="2" type="ORF">RDWZM_003340</name>
</gene>
<feature type="region of interest" description="Disordered" evidence="1">
    <location>
        <begin position="306"/>
        <end position="339"/>
    </location>
</feature>
<comment type="caution">
    <text evidence="2">The sequence shown here is derived from an EMBL/GenBank/DDBJ whole genome shotgun (WGS) entry which is preliminary data.</text>
</comment>
<keyword evidence="3" id="KW-1185">Reference proteome</keyword>
<accession>A0A9Q0MJD1</accession>
<proteinExistence type="predicted"/>
<evidence type="ECO:0000256" key="1">
    <source>
        <dbReference type="SAM" id="MobiDB-lite"/>
    </source>
</evidence>
<organism evidence="2 3">
    <name type="scientific">Blomia tropicalis</name>
    <name type="common">Mite</name>
    <dbReference type="NCBI Taxonomy" id="40697"/>
    <lineage>
        <taxon>Eukaryota</taxon>
        <taxon>Metazoa</taxon>
        <taxon>Ecdysozoa</taxon>
        <taxon>Arthropoda</taxon>
        <taxon>Chelicerata</taxon>
        <taxon>Arachnida</taxon>
        <taxon>Acari</taxon>
        <taxon>Acariformes</taxon>
        <taxon>Sarcoptiformes</taxon>
        <taxon>Astigmata</taxon>
        <taxon>Glycyphagoidea</taxon>
        <taxon>Echimyopodidae</taxon>
        <taxon>Blomia</taxon>
    </lineage>
</organism>
<evidence type="ECO:0000313" key="2">
    <source>
        <dbReference type="EMBL" id="KAJ6224795.1"/>
    </source>
</evidence>
<reference evidence="2" key="1">
    <citation type="submission" date="2022-12" db="EMBL/GenBank/DDBJ databases">
        <title>Genome assemblies of Blomia tropicalis.</title>
        <authorList>
            <person name="Cui Y."/>
        </authorList>
    </citation>
    <scope>NUCLEOTIDE SEQUENCE</scope>
    <source>
        <tissue evidence="2">Adult mites</tissue>
    </source>
</reference>
<feature type="compositionally biased region" description="Low complexity" evidence="1">
    <location>
        <begin position="267"/>
        <end position="285"/>
    </location>
</feature>
<dbReference type="AlphaFoldDB" id="A0A9Q0MJD1"/>